<dbReference type="Proteomes" id="UP000694427">
    <property type="component" value="Unplaced"/>
</dbReference>
<evidence type="ECO:0000256" key="3">
    <source>
        <dbReference type="ARBA" id="ARBA00005185"/>
    </source>
</evidence>
<keyword evidence="14" id="KW-0496">Mitochondrion</keyword>
<evidence type="ECO:0000256" key="4">
    <source>
        <dbReference type="ARBA" id="ARBA00006300"/>
    </source>
</evidence>
<dbReference type="InterPro" id="IPR036393">
    <property type="entry name" value="AceGlu_kinase-like_sf"/>
</dbReference>
<keyword evidence="12 20" id="KW-0521">NADP</keyword>
<feature type="domain" description="Aldehyde dehydrogenase" evidence="21">
    <location>
        <begin position="349"/>
        <end position="636"/>
    </location>
</feature>
<keyword evidence="10 20" id="KW-0418">Kinase</keyword>
<dbReference type="InterPro" id="IPR001048">
    <property type="entry name" value="Asp/Glu/Uridylate_kinase"/>
</dbReference>
<evidence type="ECO:0000256" key="20">
    <source>
        <dbReference type="PIRNR" id="PIRNR036429"/>
    </source>
</evidence>
<dbReference type="FunFam" id="3.40.1160.10:FF:000010">
    <property type="entry name" value="Delta-1-pyrroline-5-carboxylate synthase"/>
    <property type="match status" value="1"/>
</dbReference>
<keyword evidence="9 20" id="KW-0547">Nucleotide-binding</keyword>
<dbReference type="UniPathway" id="UPA00098">
    <property type="reaction ID" value="UER00359"/>
</dbReference>
<evidence type="ECO:0000256" key="14">
    <source>
        <dbReference type="ARBA" id="ARBA00023128"/>
    </source>
</evidence>
<gene>
    <name evidence="23" type="primary">LOC109056685</name>
</gene>
<accession>A0A8C1P810</accession>
<protein>
    <recommendedName>
        <fullName evidence="20">Delta-1-pyrroline-5-carboxylate synthase</fullName>
    </recommendedName>
    <domain>
        <recommendedName>
            <fullName evidence="20">Glutamate 5-kinase</fullName>
            <shortName evidence="20">GK</shortName>
            <ecNumber evidence="20">2.7.2.11</ecNumber>
        </recommendedName>
        <alternativeName>
            <fullName evidence="20">Gamma-glutamyl kinase</fullName>
        </alternativeName>
    </domain>
    <domain>
        <recommendedName>
            <fullName evidence="20">Gamma-glutamyl phosphate reductase</fullName>
            <shortName evidence="20">GPR</shortName>
            <ecNumber evidence="20">1.2.1.41</ecNumber>
        </recommendedName>
        <alternativeName>
            <fullName evidence="20">Glutamate-5-semialdehyde dehydrogenase</fullName>
        </alternativeName>
        <alternativeName>
            <fullName evidence="20">Glutamyl-gamma-semialdehyde dehydrogenase</fullName>
        </alternativeName>
    </domain>
</protein>
<evidence type="ECO:0000256" key="2">
    <source>
        <dbReference type="ARBA" id="ARBA00004985"/>
    </source>
</evidence>
<dbReference type="GO" id="GO:0005759">
    <property type="term" value="C:mitochondrial matrix"/>
    <property type="evidence" value="ECO:0007669"/>
    <property type="project" value="UniProtKB-SubCell"/>
</dbReference>
<evidence type="ECO:0000256" key="10">
    <source>
        <dbReference type="ARBA" id="ARBA00022777"/>
    </source>
</evidence>
<keyword evidence="11 20" id="KW-0067">ATP-binding</keyword>
<dbReference type="HAMAP" id="MF_00412">
    <property type="entry name" value="ProA"/>
    <property type="match status" value="1"/>
</dbReference>
<dbReference type="Gene3D" id="3.40.605.10">
    <property type="entry name" value="Aldehyde Dehydrogenase, Chain A, domain 1"/>
    <property type="match status" value="1"/>
</dbReference>
<evidence type="ECO:0000256" key="11">
    <source>
        <dbReference type="ARBA" id="ARBA00022840"/>
    </source>
</evidence>
<evidence type="ECO:0000256" key="18">
    <source>
        <dbReference type="ARBA" id="ARBA00055158"/>
    </source>
</evidence>
<evidence type="ECO:0000256" key="16">
    <source>
        <dbReference type="ARBA" id="ARBA00049024"/>
    </source>
</evidence>
<dbReference type="GO" id="GO:0055129">
    <property type="term" value="P:L-proline biosynthetic process"/>
    <property type="evidence" value="ECO:0007669"/>
    <property type="project" value="UniProtKB-UniRule"/>
</dbReference>
<dbReference type="AlphaFoldDB" id="A0A8C1P810"/>
<dbReference type="InterPro" id="IPR016161">
    <property type="entry name" value="Ald_DH/histidinol_DH"/>
</dbReference>
<comment type="pathway">
    <text evidence="3 20">Amino-acid biosynthesis; L-proline biosynthesis; L-glutamate 5-semialdehyde from L-glutamate: step 1/2.</text>
</comment>
<evidence type="ECO:0000256" key="1">
    <source>
        <dbReference type="ARBA" id="ARBA00004305"/>
    </source>
</evidence>
<evidence type="ECO:0000259" key="22">
    <source>
        <dbReference type="Pfam" id="PF00696"/>
    </source>
</evidence>
<comment type="subcellular location">
    <subcellularLocation>
        <location evidence="1">Mitochondrion matrix</location>
    </subcellularLocation>
</comment>
<dbReference type="CDD" id="cd04256">
    <property type="entry name" value="AAK_P5CS_ProBA"/>
    <property type="match status" value="1"/>
</dbReference>
<evidence type="ECO:0000256" key="12">
    <source>
        <dbReference type="ARBA" id="ARBA00022857"/>
    </source>
</evidence>
<dbReference type="PANTHER" id="PTHR11063:SF8">
    <property type="entry name" value="DELTA-1-PYRROLINE-5-CARBOXYLATE SYNTHASE"/>
    <property type="match status" value="1"/>
</dbReference>
<sequence length="789" mass="86221">PCQMWLWLHQLKGSTENPSSSPFLTLHAVRQWSNVPFFTVPLARAHGKSFAHRSELRQAKRIVVKLGSAVVTRGDECGLALGRLASIVEQVVLINRNGREMMIVTSGAVAFGKQRLRHEILLSQSVRQALHSGQNQLKDMSLPVLEARACAAAGQSGLMALYEAMFTQYSTCTAQILVTNLDFHDDQKRRNLNSTLHELLRMNIVPIINTNDAVVPPPEPNSDLQGVISIKDNDSLAARLAVEMRADLLIALSDVEGLYDSPPGSDDAKLLDTFYPGDQHSITYGTKSRVGIGGMEAKVKAALWALQGGTSVVIANGTHPKVTGHVITDIVEGKKVGTFFSEVKPAGPTVEQQTEMARSAGRTLASLEPEQRSDIICILADLLTERKDEILSANKNDMEHAVSTGRLSPAMLKRLSLSSSKLNSLSIGLRQIAVSSQDSVGRVLRRTRVANKLELEQITVPIGVLLVIFESRPDCLPQVSALAIASGNALLLKGGKEAANTNRILHELAQEALSIHGVKDAIQLVSTREEVEDLCRLEKMIDLIIPRGSSQLVRDIQRAAKSIPVLGHSEGICHVYVDHEASVDKAIKIIRDSKCDYPAACNAMETLLVHRDLLRTPLFDQIIDMLRTEHVKVHAGPKFASYLTFSPSEVKSLRTEYGDLECCIEVVDSMQEAVDHIHKYGSSHTDVIVTENEDTAEQFLQQLDSACVFWNASSRFADGYRFGLGAEVGISTARIHARGPVGLEGLLTTKWVLRGEGQTAADFSEQGSMTYLHENLPVAQVLPGHRTTS</sequence>
<evidence type="ECO:0000256" key="19">
    <source>
        <dbReference type="ARBA" id="ARBA00064272"/>
    </source>
</evidence>
<dbReference type="InterPro" id="IPR005715">
    <property type="entry name" value="Glu_5kinase/COase_Synthase"/>
</dbReference>
<dbReference type="SUPFAM" id="SSF53633">
    <property type="entry name" value="Carbamate kinase-like"/>
    <property type="match status" value="1"/>
</dbReference>
<dbReference type="InterPro" id="IPR005766">
    <property type="entry name" value="P5_carboxy_syn"/>
</dbReference>
<dbReference type="NCBIfam" id="TIGR00407">
    <property type="entry name" value="proA"/>
    <property type="match status" value="1"/>
</dbReference>
<evidence type="ECO:0000256" key="13">
    <source>
        <dbReference type="ARBA" id="ARBA00023002"/>
    </source>
</evidence>
<reference evidence="23" key="1">
    <citation type="submission" date="2025-08" db="UniProtKB">
        <authorList>
            <consortium name="Ensembl"/>
        </authorList>
    </citation>
    <scope>IDENTIFICATION</scope>
</reference>
<dbReference type="PROSITE" id="PS01223">
    <property type="entry name" value="PROA"/>
    <property type="match status" value="1"/>
</dbReference>
<evidence type="ECO:0000256" key="7">
    <source>
        <dbReference type="ARBA" id="ARBA00022650"/>
    </source>
</evidence>
<dbReference type="EC" id="2.7.2.11" evidence="20"/>
<dbReference type="InterPro" id="IPR041744">
    <property type="entry name" value="G5K_ProBA"/>
</dbReference>
<keyword evidence="13 20" id="KW-0560">Oxidoreductase</keyword>
<keyword evidence="8 20" id="KW-0808">Transferase</keyword>
<name>A0A8C1P810_CYPCA</name>
<dbReference type="InterPro" id="IPR016162">
    <property type="entry name" value="Ald_DH_N"/>
</dbReference>
<dbReference type="Gene3D" id="3.40.309.10">
    <property type="entry name" value="Aldehyde Dehydrogenase, Chain A, domain 2"/>
    <property type="match status" value="1"/>
</dbReference>
<dbReference type="InterPro" id="IPR016163">
    <property type="entry name" value="Ald_DH_C"/>
</dbReference>
<evidence type="ECO:0000313" key="23">
    <source>
        <dbReference type="Ensembl" id="ENSCCRP00010102598.1"/>
    </source>
</evidence>
<dbReference type="GO" id="GO:0004350">
    <property type="term" value="F:glutamate-5-semialdehyde dehydrogenase activity"/>
    <property type="evidence" value="ECO:0007669"/>
    <property type="project" value="UniProtKB-UniRule"/>
</dbReference>
<dbReference type="Pfam" id="PF00696">
    <property type="entry name" value="AA_kinase"/>
    <property type="match status" value="1"/>
</dbReference>
<dbReference type="InterPro" id="IPR019797">
    <property type="entry name" value="Glutamate_5-kinase_CS"/>
</dbReference>
<comment type="similarity">
    <text evidence="5 20">In the N-terminal section; belongs to the glutamate 5-kinase family.</text>
</comment>
<dbReference type="InterPro" id="IPR000965">
    <property type="entry name" value="GPR_dom"/>
</dbReference>
<evidence type="ECO:0000256" key="8">
    <source>
        <dbReference type="ARBA" id="ARBA00022679"/>
    </source>
</evidence>
<dbReference type="SUPFAM" id="SSF53720">
    <property type="entry name" value="ALDH-like"/>
    <property type="match status" value="1"/>
</dbReference>
<evidence type="ECO:0000256" key="15">
    <source>
        <dbReference type="ARBA" id="ARBA00023268"/>
    </source>
</evidence>
<dbReference type="NCBIfam" id="TIGR01092">
    <property type="entry name" value="P5CS"/>
    <property type="match status" value="1"/>
</dbReference>
<dbReference type="PROSITE" id="PS00902">
    <property type="entry name" value="GLUTAMATE_5_KINASE"/>
    <property type="match status" value="1"/>
</dbReference>
<keyword evidence="15" id="KW-0511">Multifunctional enzyme</keyword>
<dbReference type="PRINTS" id="PR00474">
    <property type="entry name" value="GLU5KINASE"/>
</dbReference>
<dbReference type="HAMAP" id="MF_00456">
    <property type="entry name" value="ProB"/>
    <property type="match status" value="1"/>
</dbReference>
<dbReference type="CDD" id="cd07079">
    <property type="entry name" value="ALDH_F18-19_ProA-GPR"/>
    <property type="match status" value="1"/>
</dbReference>
<dbReference type="PANTHER" id="PTHR11063">
    <property type="entry name" value="GLUTAMATE SEMIALDEHYDE DEHYDROGENASE"/>
    <property type="match status" value="1"/>
</dbReference>
<comment type="function">
    <text evidence="18">Bifunctional enzyme that converts glutamate to glutamate 5-semialdehyde, an intermediate in the biosynthesis of proline, ornithine and arginine.</text>
</comment>
<keyword evidence="7 20" id="KW-0641">Proline biosynthesis</keyword>
<evidence type="ECO:0000256" key="6">
    <source>
        <dbReference type="ARBA" id="ARBA00022605"/>
    </source>
</evidence>
<dbReference type="Pfam" id="PF00171">
    <property type="entry name" value="Aldedh"/>
    <property type="match status" value="1"/>
</dbReference>
<comment type="subunit">
    <text evidence="19">Can form homodimers/multimers.</text>
</comment>
<evidence type="ECO:0000256" key="5">
    <source>
        <dbReference type="ARBA" id="ARBA00009302"/>
    </source>
</evidence>
<dbReference type="GO" id="GO:0005524">
    <property type="term" value="F:ATP binding"/>
    <property type="evidence" value="ECO:0007669"/>
    <property type="project" value="UniProtKB-UniRule"/>
</dbReference>
<dbReference type="Ensembl" id="ENSCCRT00010113972.1">
    <property type="protein sequence ID" value="ENSCCRP00010102598.1"/>
    <property type="gene ID" value="ENSCCRG00010042684.1"/>
</dbReference>
<keyword evidence="6 20" id="KW-0028">Amino-acid biosynthesis</keyword>
<comment type="similarity">
    <text evidence="4 20">In the C-terminal section; belongs to the gamma-glutamyl phosphate reductase family.</text>
</comment>
<dbReference type="PIRSF" id="PIRSF036429">
    <property type="entry name" value="P5C_syn"/>
    <property type="match status" value="1"/>
</dbReference>
<dbReference type="NCBIfam" id="NF001221">
    <property type="entry name" value="PRK00197.1"/>
    <property type="match status" value="1"/>
</dbReference>
<dbReference type="InterPro" id="IPR015590">
    <property type="entry name" value="Aldehyde_DH_dom"/>
</dbReference>
<evidence type="ECO:0000256" key="17">
    <source>
        <dbReference type="ARBA" id="ARBA00049141"/>
    </source>
</evidence>
<comment type="catalytic activity">
    <reaction evidence="17 20">
        <text>L-glutamate + ATP = L-glutamyl 5-phosphate + ADP</text>
        <dbReference type="Rhea" id="RHEA:14877"/>
        <dbReference type="ChEBI" id="CHEBI:29985"/>
        <dbReference type="ChEBI" id="CHEBI:30616"/>
        <dbReference type="ChEBI" id="CHEBI:58274"/>
        <dbReference type="ChEBI" id="CHEBI:456216"/>
        <dbReference type="EC" id="2.7.2.11"/>
    </reaction>
</comment>
<dbReference type="InterPro" id="IPR001057">
    <property type="entry name" value="Glu/AcGlu_kinase"/>
</dbReference>
<evidence type="ECO:0000313" key="24">
    <source>
        <dbReference type="Proteomes" id="UP000694427"/>
    </source>
</evidence>
<organism evidence="23 24">
    <name type="scientific">Cyprinus carpio</name>
    <name type="common">Common carp</name>
    <dbReference type="NCBI Taxonomy" id="7962"/>
    <lineage>
        <taxon>Eukaryota</taxon>
        <taxon>Metazoa</taxon>
        <taxon>Chordata</taxon>
        <taxon>Craniata</taxon>
        <taxon>Vertebrata</taxon>
        <taxon>Euteleostomi</taxon>
        <taxon>Actinopterygii</taxon>
        <taxon>Neopterygii</taxon>
        <taxon>Teleostei</taxon>
        <taxon>Ostariophysi</taxon>
        <taxon>Cypriniformes</taxon>
        <taxon>Cyprinidae</taxon>
        <taxon>Cyprininae</taxon>
        <taxon>Cyprinus</taxon>
    </lineage>
</organism>
<evidence type="ECO:0000259" key="21">
    <source>
        <dbReference type="Pfam" id="PF00171"/>
    </source>
</evidence>
<reference evidence="23" key="2">
    <citation type="submission" date="2025-09" db="UniProtKB">
        <authorList>
            <consortium name="Ensembl"/>
        </authorList>
    </citation>
    <scope>IDENTIFICATION</scope>
</reference>
<dbReference type="Gene3D" id="3.40.1160.10">
    <property type="entry name" value="Acetylglutamate kinase-like"/>
    <property type="match status" value="1"/>
</dbReference>
<dbReference type="InterPro" id="IPR020593">
    <property type="entry name" value="G-glutamylP_reductase_CS"/>
</dbReference>
<feature type="domain" description="Aspartate/glutamate/uridylate kinase" evidence="22">
    <location>
        <begin position="60"/>
        <end position="316"/>
    </location>
</feature>
<evidence type="ECO:0000256" key="9">
    <source>
        <dbReference type="ARBA" id="ARBA00022741"/>
    </source>
</evidence>
<dbReference type="FunFam" id="3.40.309.10:FF:000011">
    <property type="entry name" value="Delta-1-pyrroline-5-carboxylate synthase"/>
    <property type="match status" value="1"/>
</dbReference>
<comment type="pathway">
    <text evidence="2 20">Amino-acid biosynthesis; L-proline biosynthesis; L-glutamate 5-semialdehyde from L-glutamate: step 2/2.</text>
</comment>
<dbReference type="EC" id="1.2.1.41" evidence="20"/>
<comment type="catalytic activity">
    <reaction evidence="16 20">
        <text>L-glutamate 5-semialdehyde + phosphate + NADP(+) = L-glutamyl 5-phosphate + NADPH + H(+)</text>
        <dbReference type="Rhea" id="RHEA:19541"/>
        <dbReference type="ChEBI" id="CHEBI:15378"/>
        <dbReference type="ChEBI" id="CHEBI:43474"/>
        <dbReference type="ChEBI" id="CHEBI:57783"/>
        <dbReference type="ChEBI" id="CHEBI:58066"/>
        <dbReference type="ChEBI" id="CHEBI:58274"/>
        <dbReference type="ChEBI" id="CHEBI:58349"/>
        <dbReference type="EC" id="1.2.1.41"/>
    </reaction>
</comment>
<keyword evidence="24" id="KW-1185">Reference proteome</keyword>
<dbReference type="GO" id="GO:0004349">
    <property type="term" value="F:glutamate 5-kinase activity"/>
    <property type="evidence" value="ECO:0007669"/>
    <property type="project" value="UniProtKB-UniRule"/>
</dbReference>
<proteinExistence type="inferred from homology"/>